<dbReference type="RefSeq" id="WP_179815674.1">
    <property type="nucleotide sequence ID" value="NZ_JACBZD010000001.1"/>
</dbReference>
<evidence type="ECO:0000256" key="3">
    <source>
        <dbReference type="ARBA" id="ARBA00023027"/>
    </source>
</evidence>
<dbReference type="InterPro" id="IPR057326">
    <property type="entry name" value="KR_dom"/>
</dbReference>
<dbReference type="Pfam" id="PF13561">
    <property type="entry name" value="adh_short_C2"/>
    <property type="match status" value="1"/>
</dbReference>
<dbReference type="PANTHER" id="PTHR24321:SF8">
    <property type="entry name" value="ESTRADIOL 17-BETA-DEHYDROGENASE 8-RELATED"/>
    <property type="match status" value="1"/>
</dbReference>
<dbReference type="NCBIfam" id="NF005559">
    <property type="entry name" value="PRK07231.1"/>
    <property type="match status" value="1"/>
</dbReference>
<evidence type="ECO:0000256" key="2">
    <source>
        <dbReference type="ARBA" id="ARBA00023002"/>
    </source>
</evidence>
<organism evidence="5 6">
    <name type="scientific">Allostreptomyces psammosilenae</name>
    <dbReference type="NCBI Taxonomy" id="1892865"/>
    <lineage>
        <taxon>Bacteria</taxon>
        <taxon>Bacillati</taxon>
        <taxon>Actinomycetota</taxon>
        <taxon>Actinomycetes</taxon>
        <taxon>Kitasatosporales</taxon>
        <taxon>Streptomycetaceae</taxon>
        <taxon>Allostreptomyces</taxon>
    </lineage>
</organism>
<name>A0A853A2X8_9ACTN</name>
<dbReference type="InterPro" id="IPR020904">
    <property type="entry name" value="Sc_DH/Rdtase_CS"/>
</dbReference>
<dbReference type="GO" id="GO:0016491">
    <property type="term" value="F:oxidoreductase activity"/>
    <property type="evidence" value="ECO:0007669"/>
    <property type="project" value="UniProtKB-KW"/>
</dbReference>
<dbReference type="Gene3D" id="3.40.50.720">
    <property type="entry name" value="NAD(P)-binding Rossmann-like Domain"/>
    <property type="match status" value="1"/>
</dbReference>
<protein>
    <submittedName>
        <fullName evidence="5">NAD(P)-dependent dehydrogenase (Short-subunit alcohol dehydrogenase family)</fullName>
    </submittedName>
</protein>
<comment type="similarity">
    <text evidence="1">Belongs to the short-chain dehydrogenases/reductases (SDR) family.</text>
</comment>
<dbReference type="PROSITE" id="PS00061">
    <property type="entry name" value="ADH_SHORT"/>
    <property type="match status" value="1"/>
</dbReference>
<dbReference type="FunFam" id="3.40.50.720:FF:000084">
    <property type="entry name" value="Short-chain dehydrogenase reductase"/>
    <property type="match status" value="1"/>
</dbReference>
<evidence type="ECO:0000259" key="4">
    <source>
        <dbReference type="SMART" id="SM00822"/>
    </source>
</evidence>
<dbReference type="PANTHER" id="PTHR24321">
    <property type="entry name" value="DEHYDROGENASES, SHORT CHAIN"/>
    <property type="match status" value="1"/>
</dbReference>
<dbReference type="SUPFAM" id="SSF51735">
    <property type="entry name" value="NAD(P)-binding Rossmann-fold domains"/>
    <property type="match status" value="1"/>
</dbReference>
<dbReference type="SMART" id="SM00822">
    <property type="entry name" value="PKS_KR"/>
    <property type="match status" value="1"/>
</dbReference>
<keyword evidence="6" id="KW-1185">Reference proteome</keyword>
<dbReference type="Proteomes" id="UP000567795">
    <property type="component" value="Unassembled WGS sequence"/>
</dbReference>
<dbReference type="PRINTS" id="PR00081">
    <property type="entry name" value="GDHRDH"/>
</dbReference>
<dbReference type="AlphaFoldDB" id="A0A853A2X8"/>
<gene>
    <name evidence="5" type="ORF">FHU37_004167</name>
</gene>
<dbReference type="InterPro" id="IPR036291">
    <property type="entry name" value="NAD(P)-bd_dom_sf"/>
</dbReference>
<keyword evidence="3" id="KW-0520">NAD</keyword>
<dbReference type="InterPro" id="IPR002347">
    <property type="entry name" value="SDR_fam"/>
</dbReference>
<reference evidence="5 6" key="1">
    <citation type="submission" date="2020-07" db="EMBL/GenBank/DDBJ databases">
        <title>Sequencing the genomes of 1000 actinobacteria strains.</title>
        <authorList>
            <person name="Klenk H.-P."/>
        </authorList>
    </citation>
    <scope>NUCLEOTIDE SEQUENCE [LARGE SCALE GENOMIC DNA]</scope>
    <source>
        <strain evidence="5 6">DSM 42178</strain>
    </source>
</reference>
<comment type="caution">
    <text evidence="5">The sequence shown here is derived from an EMBL/GenBank/DDBJ whole genome shotgun (WGS) entry which is preliminary data.</text>
</comment>
<dbReference type="CDD" id="cd05233">
    <property type="entry name" value="SDR_c"/>
    <property type="match status" value="1"/>
</dbReference>
<sequence length="265" mass="27274">MTFTNNPGTPTRDLDGRVHLITGGTSGMGLATARILLARGAHVVITGRGDRRLEQAAAALEEVSDKGERLLTVRADTSRVADVDAMAERVRERHGRLDGVFANAGTALFKPGAAVTEEEFDHTFAVNTKGVFFTIQRTVPLLEAAGGGAVVINASTALHRGMAGATAYGASKAAAFQLARSFGAELAPLGIRVNSVSPGPVVTEMFLAVADDAAQDAYRAAIPLGRLGQAEEVAEAVAFLLSPAASFVTGQDLIVDGGMTGSTAG</sequence>
<evidence type="ECO:0000256" key="1">
    <source>
        <dbReference type="ARBA" id="ARBA00006484"/>
    </source>
</evidence>
<dbReference type="EMBL" id="JACBZD010000001">
    <property type="protein sequence ID" value="NYI07224.1"/>
    <property type="molecule type" value="Genomic_DNA"/>
</dbReference>
<feature type="domain" description="Ketoreductase" evidence="4">
    <location>
        <begin position="17"/>
        <end position="205"/>
    </location>
</feature>
<keyword evidence="2" id="KW-0560">Oxidoreductase</keyword>
<evidence type="ECO:0000313" key="5">
    <source>
        <dbReference type="EMBL" id="NYI07224.1"/>
    </source>
</evidence>
<evidence type="ECO:0000313" key="6">
    <source>
        <dbReference type="Proteomes" id="UP000567795"/>
    </source>
</evidence>
<proteinExistence type="inferred from homology"/>
<accession>A0A853A2X8</accession>